<dbReference type="GO" id="GO:0004386">
    <property type="term" value="F:helicase activity"/>
    <property type="evidence" value="ECO:0007669"/>
    <property type="project" value="UniProtKB-KW"/>
</dbReference>
<dbReference type="GO" id="GO:0016787">
    <property type="term" value="F:hydrolase activity"/>
    <property type="evidence" value="ECO:0007669"/>
    <property type="project" value="UniProtKB-KW"/>
</dbReference>
<evidence type="ECO:0000256" key="1">
    <source>
        <dbReference type="ARBA" id="ARBA00022801"/>
    </source>
</evidence>
<gene>
    <name evidence="4" type="ORF">FD145_1372</name>
</gene>
<dbReference type="InterPro" id="IPR001650">
    <property type="entry name" value="Helicase_C-like"/>
</dbReference>
<dbReference type="SMART" id="SM00487">
    <property type="entry name" value="DEXDc"/>
    <property type="match status" value="1"/>
</dbReference>
<evidence type="ECO:0000313" key="5">
    <source>
        <dbReference type="Proteomes" id="UP000488506"/>
    </source>
</evidence>
<keyword evidence="4" id="KW-0347">Helicase</keyword>
<dbReference type="InterPro" id="IPR027417">
    <property type="entry name" value="P-loop_NTPase"/>
</dbReference>
<evidence type="ECO:0000259" key="3">
    <source>
        <dbReference type="PROSITE" id="PS51194"/>
    </source>
</evidence>
<organism evidence="4 5">
    <name type="scientific">Candidatus Saganbacteria bacterium</name>
    <dbReference type="NCBI Taxonomy" id="2575572"/>
    <lineage>
        <taxon>Bacteria</taxon>
        <taxon>Bacillati</taxon>
        <taxon>Saganbacteria</taxon>
    </lineage>
</organism>
<keyword evidence="1" id="KW-0378">Hydrolase</keyword>
<dbReference type="Pfam" id="PF00176">
    <property type="entry name" value="SNF2-rel_dom"/>
    <property type="match status" value="1"/>
</dbReference>
<dbReference type="InterPro" id="IPR049730">
    <property type="entry name" value="SNF2/RAD54-like_C"/>
</dbReference>
<protein>
    <submittedName>
        <fullName evidence="4">DNA/RNA helicase</fullName>
    </submittedName>
</protein>
<dbReference type="SUPFAM" id="SSF52540">
    <property type="entry name" value="P-loop containing nucleoside triphosphate hydrolases"/>
    <property type="match status" value="2"/>
</dbReference>
<keyword evidence="4" id="KW-0547">Nucleotide-binding</keyword>
<evidence type="ECO:0000259" key="2">
    <source>
        <dbReference type="PROSITE" id="PS51192"/>
    </source>
</evidence>
<proteinExistence type="predicted"/>
<dbReference type="SMART" id="SM00490">
    <property type="entry name" value="HELICc"/>
    <property type="match status" value="1"/>
</dbReference>
<dbReference type="GO" id="GO:0005524">
    <property type="term" value="F:ATP binding"/>
    <property type="evidence" value="ECO:0007669"/>
    <property type="project" value="InterPro"/>
</dbReference>
<comment type="caution">
    <text evidence="4">The sequence shown here is derived from an EMBL/GenBank/DDBJ whole genome shotgun (WGS) entry which is preliminary data.</text>
</comment>
<reference evidence="4 5" key="1">
    <citation type="submission" date="2019-12" db="EMBL/GenBank/DDBJ databases">
        <authorList>
            <person name="Wolfe R."/>
            <person name="Danczak R."/>
            <person name="Wilkins M."/>
        </authorList>
    </citation>
    <scope>NUCLEOTIDE SEQUENCE [LARGE SCALE GENOMIC DNA]</scope>
    <source>
        <strain evidence="4">X2_MaxBin.013</strain>
    </source>
</reference>
<dbReference type="Pfam" id="PF00271">
    <property type="entry name" value="Helicase_C"/>
    <property type="match status" value="1"/>
</dbReference>
<feature type="domain" description="Helicase C-terminal" evidence="3">
    <location>
        <begin position="737"/>
        <end position="897"/>
    </location>
</feature>
<keyword evidence="4" id="KW-0067">ATP-binding</keyword>
<dbReference type="Proteomes" id="UP000488506">
    <property type="component" value="Unassembled WGS sequence"/>
</dbReference>
<dbReference type="InterPro" id="IPR000330">
    <property type="entry name" value="SNF2_N"/>
</dbReference>
<dbReference type="InterPro" id="IPR022138">
    <property type="entry name" value="DUF3670"/>
</dbReference>
<evidence type="ECO:0000313" key="4">
    <source>
        <dbReference type="EMBL" id="KAF0133292.1"/>
    </source>
</evidence>
<name>A0A833NY37_UNCSA</name>
<dbReference type="EMBL" id="WPAF01000030">
    <property type="protein sequence ID" value="KAF0133292.1"/>
    <property type="molecule type" value="Genomic_DNA"/>
</dbReference>
<dbReference type="PROSITE" id="PS51192">
    <property type="entry name" value="HELICASE_ATP_BIND_1"/>
    <property type="match status" value="1"/>
</dbReference>
<dbReference type="AlphaFoldDB" id="A0A833NY37"/>
<dbReference type="CDD" id="cd18793">
    <property type="entry name" value="SF2_C_SNF"/>
    <property type="match status" value="1"/>
</dbReference>
<dbReference type="InterPro" id="IPR014001">
    <property type="entry name" value="Helicase_ATP-bd"/>
</dbReference>
<dbReference type="PANTHER" id="PTHR10799">
    <property type="entry name" value="SNF2/RAD54 HELICASE FAMILY"/>
    <property type="match status" value="1"/>
</dbReference>
<accession>A0A833NY37</accession>
<dbReference type="Pfam" id="PF12419">
    <property type="entry name" value="DUF3670"/>
    <property type="match status" value="1"/>
</dbReference>
<sequence>MNKPDTAETILAYREERCPSRSSYGKMFSMELNVICLPDKSFCLEWTKTDKKIEQARERLQNEISRLFAVDPAGAFLRLGLSDHSILLSTSLAYWQGLARLFVHKLSRAPDLENLRERAKVVLTDDEVNQFLAAAPAMPGLENIDRAILCSVFEKMLVRFRQEIAEFKGGAGEFLNRYGQEFQLVGRVYFHLVENKNEQYPFAFLATYSTGLTKAGTSKHLPLKNALQEYANQNDKLLALLSTVYAAARGSRFIAQLIETGEIFHPLSWTAAEAHTFLREIPAYENAGILCRIPNWWKSAASKPRISITAGQTIPSRVGLDALLSFDAKLLLGGEAFSPEEARELLRQTEGLAFIKNKWIEVDHEKLQQTLQAFEQAKNLIEQGGLTLRDALRWQMKPEDILKNQSAGVSLEVTSGDWLRGVTQKLLNLDDPKGTAKPEQSFNGQLRPYQKKGLAWLHYLHQLGLGACLADDMGLGKTIQLLAFLDKLRNVKKRQPSLLIIPASLIGNWSAEIERFTPELKFLVLHPSTEAGGRWDSFDLVITTYSMVARYAALKERHWHYIILDEAQAIKNPLAKQSRAIKELKSFNRLVMTGTPVENRLADLWSLFDFLNPGLLGSAGEFAGFQKSLKDTPAGYARLRQIISPFILRRMKTDKNIITDLPEKVEMKTFTELSRKQAILYQQLVADLKRLVEQAEGIQRKGVILASLMKFKQLCNHPDQYLGSQEFAPADSGKFARLKEICETIYEKRERALIFTQFKEMTRPLQLFLQTIFGHEGLVLHGSVPVKQRKGIIEKFQAAQYLPFMVLSLKAGGVGLNLTAANHVIHFDRWWNPAVENQATDRAFRIGQKKNVIVHKFLTRGTIEEKIDKMLEDKAKLSAEVIASGGESWLTEMKNNELLDLFKLSL</sequence>
<dbReference type="PROSITE" id="PS51194">
    <property type="entry name" value="HELICASE_CTER"/>
    <property type="match status" value="1"/>
</dbReference>
<dbReference type="InterPro" id="IPR038718">
    <property type="entry name" value="SNF2-like_sf"/>
</dbReference>
<feature type="domain" description="Helicase ATP-binding" evidence="2">
    <location>
        <begin position="458"/>
        <end position="614"/>
    </location>
</feature>
<dbReference type="Gene3D" id="3.40.50.10810">
    <property type="entry name" value="Tandem AAA-ATPase domain"/>
    <property type="match status" value="1"/>
</dbReference>
<dbReference type="Gene3D" id="3.40.50.300">
    <property type="entry name" value="P-loop containing nucleotide triphosphate hydrolases"/>
    <property type="match status" value="1"/>
</dbReference>